<reference evidence="1 2" key="1">
    <citation type="submission" date="2024-02" db="EMBL/GenBank/DDBJ databases">
        <title>Chromosome-scale genome assembly of the rough periwinkle Littorina saxatilis.</title>
        <authorList>
            <person name="De Jode A."/>
            <person name="Faria R."/>
            <person name="Formenti G."/>
            <person name="Sims Y."/>
            <person name="Smith T.P."/>
            <person name="Tracey A."/>
            <person name="Wood J.M.D."/>
            <person name="Zagrodzka Z.B."/>
            <person name="Johannesson K."/>
            <person name="Butlin R.K."/>
            <person name="Leder E.H."/>
        </authorList>
    </citation>
    <scope>NUCLEOTIDE SEQUENCE [LARGE SCALE GENOMIC DNA]</scope>
    <source>
        <strain evidence="1">Snail1</strain>
        <tissue evidence="1">Muscle</tissue>
    </source>
</reference>
<evidence type="ECO:0000313" key="1">
    <source>
        <dbReference type="EMBL" id="KAK7090528.1"/>
    </source>
</evidence>
<evidence type="ECO:0000313" key="2">
    <source>
        <dbReference type="Proteomes" id="UP001374579"/>
    </source>
</evidence>
<protein>
    <submittedName>
        <fullName evidence="1">Uncharacterized protein</fullName>
    </submittedName>
</protein>
<dbReference type="AlphaFoldDB" id="A0AAN9G043"/>
<gene>
    <name evidence="1" type="ORF">V1264_010312</name>
</gene>
<name>A0AAN9G043_9CAEN</name>
<organism evidence="1 2">
    <name type="scientific">Littorina saxatilis</name>
    <dbReference type="NCBI Taxonomy" id="31220"/>
    <lineage>
        <taxon>Eukaryota</taxon>
        <taxon>Metazoa</taxon>
        <taxon>Spiralia</taxon>
        <taxon>Lophotrochozoa</taxon>
        <taxon>Mollusca</taxon>
        <taxon>Gastropoda</taxon>
        <taxon>Caenogastropoda</taxon>
        <taxon>Littorinimorpha</taxon>
        <taxon>Littorinoidea</taxon>
        <taxon>Littorinidae</taxon>
        <taxon>Littorina</taxon>
    </lineage>
</organism>
<dbReference type="EMBL" id="JBAMIC010000024">
    <property type="protein sequence ID" value="KAK7090528.1"/>
    <property type="molecule type" value="Genomic_DNA"/>
</dbReference>
<dbReference type="Proteomes" id="UP001374579">
    <property type="component" value="Unassembled WGS sequence"/>
</dbReference>
<keyword evidence="2" id="KW-1185">Reference proteome</keyword>
<proteinExistence type="predicted"/>
<accession>A0AAN9G043</accession>
<sequence length="133" mass="15054">MEAIKPVFETLTQDSLFQKCVHGGTQNTNEAFHHLIWERCPKTGFCGHRRIDLAVADATIVYNDGERKRLDIFEALAIKPGHYATVCIQKLDSLRITGYQDPAVAAQQRRQRALDKAQLNMDIEEDYLAGGHE</sequence>
<comment type="caution">
    <text evidence="1">The sequence shown here is derived from an EMBL/GenBank/DDBJ whole genome shotgun (WGS) entry which is preliminary data.</text>
</comment>